<organism evidence="1 2">
    <name type="scientific">Alkaliphilus flagellatus</name>
    <dbReference type="NCBI Taxonomy" id="2841507"/>
    <lineage>
        <taxon>Bacteria</taxon>
        <taxon>Bacillati</taxon>
        <taxon>Bacillota</taxon>
        <taxon>Clostridia</taxon>
        <taxon>Peptostreptococcales</taxon>
        <taxon>Natronincolaceae</taxon>
        <taxon>Alkaliphilus</taxon>
    </lineage>
</organism>
<sequence>MSLSGTNITGHHEKLQIDFKLMKCSILKYPLLLEIEKSAETIEEALRQELVLEDFITKYKLESRIIKEEPPTLLRT</sequence>
<reference evidence="1 2" key="1">
    <citation type="submission" date="2021-06" db="EMBL/GenBank/DDBJ databases">
        <authorList>
            <person name="Sun Q."/>
            <person name="Li D."/>
        </authorList>
    </citation>
    <scope>NUCLEOTIDE SEQUENCE [LARGE SCALE GENOMIC DNA]</scope>
    <source>
        <strain evidence="1 2">MSJ-5</strain>
    </source>
</reference>
<proteinExistence type="predicted"/>
<protein>
    <submittedName>
        <fullName evidence="1">Uncharacterized protein</fullName>
    </submittedName>
</protein>
<dbReference type="RefSeq" id="WP_216417519.1">
    <property type="nucleotide sequence ID" value="NZ_JAHLQK010000004.1"/>
</dbReference>
<dbReference type="EMBL" id="JAHLQK010000004">
    <property type="protein sequence ID" value="MBU5677077.1"/>
    <property type="molecule type" value="Genomic_DNA"/>
</dbReference>
<name>A0ABS6G3L5_9FIRM</name>
<keyword evidence="2" id="KW-1185">Reference proteome</keyword>
<dbReference type="Proteomes" id="UP000779508">
    <property type="component" value="Unassembled WGS sequence"/>
</dbReference>
<comment type="caution">
    <text evidence="1">The sequence shown here is derived from an EMBL/GenBank/DDBJ whole genome shotgun (WGS) entry which is preliminary data.</text>
</comment>
<evidence type="ECO:0000313" key="1">
    <source>
        <dbReference type="EMBL" id="MBU5677077.1"/>
    </source>
</evidence>
<accession>A0ABS6G3L5</accession>
<evidence type="ECO:0000313" key="2">
    <source>
        <dbReference type="Proteomes" id="UP000779508"/>
    </source>
</evidence>
<gene>
    <name evidence="1" type="ORF">KQI88_11710</name>
</gene>